<reference evidence="4 5" key="1">
    <citation type="journal article" date="2010" name="Stand. Genomic Sci.">
        <title>Complete genome sequence of Haliangium ochraceum type strain (SMP-2).</title>
        <authorList>
            <consortium name="US DOE Joint Genome Institute (JGI-PGF)"/>
            <person name="Ivanova N."/>
            <person name="Daum C."/>
            <person name="Lang E."/>
            <person name="Abt B."/>
            <person name="Kopitz M."/>
            <person name="Saunders E."/>
            <person name="Lapidus A."/>
            <person name="Lucas S."/>
            <person name="Glavina Del Rio T."/>
            <person name="Nolan M."/>
            <person name="Tice H."/>
            <person name="Copeland A."/>
            <person name="Cheng J.F."/>
            <person name="Chen F."/>
            <person name="Bruce D."/>
            <person name="Goodwin L."/>
            <person name="Pitluck S."/>
            <person name="Mavromatis K."/>
            <person name="Pati A."/>
            <person name="Mikhailova N."/>
            <person name="Chen A."/>
            <person name="Palaniappan K."/>
            <person name="Land M."/>
            <person name="Hauser L."/>
            <person name="Chang Y.J."/>
            <person name="Jeffries C.D."/>
            <person name="Detter J.C."/>
            <person name="Brettin T."/>
            <person name="Rohde M."/>
            <person name="Goker M."/>
            <person name="Bristow J."/>
            <person name="Markowitz V."/>
            <person name="Eisen J.A."/>
            <person name="Hugenholtz P."/>
            <person name="Kyrpides N.C."/>
            <person name="Klenk H.P."/>
        </authorList>
    </citation>
    <scope>NUCLEOTIDE SEQUENCE [LARGE SCALE GENOMIC DNA]</scope>
    <source>
        <strain evidence="5">DSM 14365 / CIP 107738 / JCM 11303 / AJ 13395 / SMP-2</strain>
    </source>
</reference>
<dbReference type="Pfam" id="PF08281">
    <property type="entry name" value="Sigma70_r4_2"/>
    <property type="match status" value="1"/>
</dbReference>
<sequence length="323" mass="35470">MSAASPAAVPDGLREAFRDHQRLLWGLCYRMTGCAADSDDLVQDTFQRALERPPRDLERPWRPWLVRVAMNLSRDRLRQRRRRDYPGPWLPSPIEPPAYEIEREDAATTAGRYDLLESVSFAFLLALEQLSPQRRAVLLLGDVFDYSARETAEALGMSEANARTTLHRARKQMAAYERAAPDTAEARPGGDLAAATRTMLTQLLATLASGDVAALARLLAADARLLSDGGGEFAAARNPVLGADKVARLLLGLANKGGWPRIDLRTLNGQPAVVGAFASPRPRIAPRFVLRIELAADGRIREIHQVLASRKLTALSEPPTRAV</sequence>
<dbReference type="Gene3D" id="1.10.1740.10">
    <property type="match status" value="1"/>
</dbReference>
<feature type="domain" description="RNA polymerase sigma-70 region 2" evidence="2">
    <location>
        <begin position="17"/>
        <end position="83"/>
    </location>
</feature>
<evidence type="ECO:0000259" key="3">
    <source>
        <dbReference type="Pfam" id="PF08281"/>
    </source>
</evidence>
<dbReference type="InterPro" id="IPR007627">
    <property type="entry name" value="RNA_pol_sigma70_r2"/>
</dbReference>
<proteinExistence type="predicted"/>
<comment type="subunit">
    <text evidence="1">Interacts transiently with the RNA polymerase catalytic core formed by RpoA, RpoB, RpoC and RpoZ (2 alpha, 1 beta, 1 beta' and 1 omega subunit) to form the RNA polymerase holoenzyme that can initiate transcription.</text>
</comment>
<protein>
    <submittedName>
        <fullName evidence="4">RNA polymerase, sigma-24 subunit, ECF subfamily</fullName>
    </submittedName>
</protein>
<dbReference type="CDD" id="cd06171">
    <property type="entry name" value="Sigma70_r4"/>
    <property type="match status" value="1"/>
</dbReference>
<dbReference type="Pfam" id="PF04542">
    <property type="entry name" value="Sigma70_r2"/>
    <property type="match status" value="1"/>
</dbReference>
<dbReference type="RefSeq" id="WP_012826685.1">
    <property type="nucleotide sequence ID" value="NC_013440.1"/>
</dbReference>
<dbReference type="InterPro" id="IPR013324">
    <property type="entry name" value="RNA_pol_sigma_r3/r4-like"/>
</dbReference>
<evidence type="ECO:0000313" key="4">
    <source>
        <dbReference type="EMBL" id="ACY14076.1"/>
    </source>
</evidence>
<dbReference type="OrthoDB" id="3211555at2"/>
<dbReference type="AlphaFoldDB" id="D0LVU2"/>
<feature type="domain" description="RNA polymerase sigma factor 70 region 4 type 2" evidence="3">
    <location>
        <begin position="122"/>
        <end position="173"/>
    </location>
</feature>
<dbReference type="eggNOG" id="COG1595">
    <property type="taxonomic scope" value="Bacteria"/>
</dbReference>
<dbReference type="NCBIfam" id="TIGR02937">
    <property type="entry name" value="sigma70-ECF"/>
    <property type="match status" value="1"/>
</dbReference>
<dbReference type="STRING" id="502025.Hoch_1524"/>
<dbReference type="InterPro" id="IPR032710">
    <property type="entry name" value="NTF2-like_dom_sf"/>
</dbReference>
<dbReference type="InterPro" id="IPR013249">
    <property type="entry name" value="RNA_pol_sigma70_r4_t2"/>
</dbReference>
<evidence type="ECO:0000313" key="5">
    <source>
        <dbReference type="Proteomes" id="UP000001880"/>
    </source>
</evidence>
<keyword evidence="5" id="KW-1185">Reference proteome</keyword>
<dbReference type="InterPro" id="IPR013325">
    <property type="entry name" value="RNA_pol_sigma_r2"/>
</dbReference>
<dbReference type="EMBL" id="CP001804">
    <property type="protein sequence ID" value="ACY14076.1"/>
    <property type="molecule type" value="Genomic_DNA"/>
</dbReference>
<dbReference type="PANTHER" id="PTHR30173:SF36">
    <property type="entry name" value="ECF RNA POLYMERASE SIGMA FACTOR SIGJ"/>
    <property type="match status" value="1"/>
</dbReference>
<dbReference type="HOGENOM" id="CLU_043648_0_0_7"/>
<evidence type="ECO:0000256" key="1">
    <source>
        <dbReference type="ARBA" id="ARBA00011344"/>
    </source>
</evidence>
<gene>
    <name evidence="4" type="ordered locus">Hoch_1524</name>
</gene>
<dbReference type="Proteomes" id="UP000001880">
    <property type="component" value="Chromosome"/>
</dbReference>
<dbReference type="SUPFAM" id="SSF54427">
    <property type="entry name" value="NTF2-like"/>
    <property type="match status" value="1"/>
</dbReference>
<dbReference type="GO" id="GO:0003677">
    <property type="term" value="F:DNA binding"/>
    <property type="evidence" value="ECO:0007669"/>
    <property type="project" value="InterPro"/>
</dbReference>
<dbReference type="GO" id="GO:0016987">
    <property type="term" value="F:sigma factor activity"/>
    <property type="evidence" value="ECO:0007669"/>
    <property type="project" value="InterPro"/>
</dbReference>
<evidence type="ECO:0000259" key="2">
    <source>
        <dbReference type="Pfam" id="PF04542"/>
    </source>
</evidence>
<name>D0LVU2_HALO1</name>
<dbReference type="PANTHER" id="PTHR30173">
    <property type="entry name" value="SIGMA 19 FACTOR"/>
    <property type="match status" value="1"/>
</dbReference>
<accession>D0LVU2</accession>
<dbReference type="InterPro" id="IPR052704">
    <property type="entry name" value="ECF_Sigma-70_Domain"/>
</dbReference>
<dbReference type="KEGG" id="hoh:Hoch_1524"/>
<dbReference type="SUPFAM" id="SSF88659">
    <property type="entry name" value="Sigma3 and sigma4 domains of RNA polymerase sigma factors"/>
    <property type="match status" value="1"/>
</dbReference>
<dbReference type="GO" id="GO:0006352">
    <property type="term" value="P:DNA-templated transcription initiation"/>
    <property type="evidence" value="ECO:0007669"/>
    <property type="project" value="InterPro"/>
</dbReference>
<dbReference type="InterPro" id="IPR036388">
    <property type="entry name" value="WH-like_DNA-bd_sf"/>
</dbReference>
<dbReference type="SUPFAM" id="SSF88946">
    <property type="entry name" value="Sigma2 domain of RNA polymerase sigma factors"/>
    <property type="match status" value="1"/>
</dbReference>
<organism evidence="4 5">
    <name type="scientific">Haliangium ochraceum (strain DSM 14365 / JCM 11303 / SMP-2)</name>
    <dbReference type="NCBI Taxonomy" id="502025"/>
    <lineage>
        <taxon>Bacteria</taxon>
        <taxon>Pseudomonadati</taxon>
        <taxon>Myxococcota</taxon>
        <taxon>Polyangia</taxon>
        <taxon>Haliangiales</taxon>
        <taxon>Kofleriaceae</taxon>
        <taxon>Haliangium</taxon>
    </lineage>
</organism>
<dbReference type="Gene3D" id="3.10.450.50">
    <property type="match status" value="1"/>
</dbReference>
<dbReference type="Gene3D" id="1.10.10.10">
    <property type="entry name" value="Winged helix-like DNA-binding domain superfamily/Winged helix DNA-binding domain"/>
    <property type="match status" value="1"/>
</dbReference>
<dbReference type="InterPro" id="IPR014284">
    <property type="entry name" value="RNA_pol_sigma-70_dom"/>
</dbReference>